<evidence type="ECO:0000259" key="4">
    <source>
        <dbReference type="Pfam" id="PF01386"/>
    </source>
</evidence>
<dbReference type="InterPro" id="IPR011035">
    <property type="entry name" value="Ribosomal_bL25/Gln-tRNA_synth"/>
</dbReference>
<feature type="non-terminal residue" evidence="5">
    <location>
        <position position="40"/>
    </location>
</feature>
<protein>
    <recommendedName>
        <fullName evidence="3">50S ribosomal protein L25</fullName>
    </recommendedName>
</protein>
<evidence type="ECO:0000313" key="6">
    <source>
        <dbReference type="Proteomes" id="UP000712673"/>
    </source>
</evidence>
<evidence type="ECO:0000256" key="3">
    <source>
        <dbReference type="ARBA" id="ARBA00035479"/>
    </source>
</evidence>
<organism evidence="5 6">
    <name type="scientific">Tectimicrobiota bacterium</name>
    <dbReference type="NCBI Taxonomy" id="2528274"/>
    <lineage>
        <taxon>Bacteria</taxon>
        <taxon>Pseudomonadati</taxon>
        <taxon>Nitrospinota/Tectimicrobiota group</taxon>
        <taxon>Candidatus Tectimicrobiota</taxon>
    </lineage>
</organism>
<accession>A0A937W4S4</accession>
<dbReference type="Gene3D" id="2.40.240.10">
    <property type="entry name" value="Ribosomal Protein L25, Chain P"/>
    <property type="match status" value="1"/>
</dbReference>
<reference evidence="5" key="1">
    <citation type="submission" date="2019-03" db="EMBL/GenBank/DDBJ databases">
        <title>Lake Tanganyika Metagenome-Assembled Genomes (MAGs).</title>
        <authorList>
            <person name="Tran P."/>
        </authorList>
    </citation>
    <scope>NUCLEOTIDE SEQUENCE</scope>
    <source>
        <strain evidence="5">K_DeepCast_65m_m2_066</strain>
    </source>
</reference>
<keyword evidence="2" id="KW-0687">Ribonucleoprotein</keyword>
<proteinExistence type="predicted"/>
<dbReference type="SUPFAM" id="SSF50715">
    <property type="entry name" value="Ribosomal protein L25-like"/>
    <property type="match status" value="1"/>
</dbReference>
<dbReference type="Pfam" id="PF01386">
    <property type="entry name" value="Ribosomal_L25p"/>
    <property type="match status" value="1"/>
</dbReference>
<dbReference type="InterPro" id="IPR029751">
    <property type="entry name" value="Ribosomal_L25_dom"/>
</dbReference>
<dbReference type="AlphaFoldDB" id="A0A937W4S4"/>
<comment type="caution">
    <text evidence="5">The sequence shown here is derived from an EMBL/GenBank/DDBJ whole genome shotgun (WGS) entry which is preliminary data.</text>
</comment>
<sequence>METVTLVVQARQQTGKGVARRLRGAGELPAVLYGNGSTRA</sequence>
<gene>
    <name evidence="5" type="ORF">FJZ47_15420</name>
</gene>
<dbReference type="GO" id="GO:0005840">
    <property type="term" value="C:ribosome"/>
    <property type="evidence" value="ECO:0007669"/>
    <property type="project" value="UniProtKB-KW"/>
</dbReference>
<dbReference type="GO" id="GO:1990904">
    <property type="term" value="C:ribonucleoprotein complex"/>
    <property type="evidence" value="ECO:0007669"/>
    <property type="project" value="UniProtKB-KW"/>
</dbReference>
<evidence type="ECO:0000256" key="1">
    <source>
        <dbReference type="ARBA" id="ARBA00022980"/>
    </source>
</evidence>
<dbReference type="EMBL" id="VGLS01000501">
    <property type="protein sequence ID" value="MBM3225172.1"/>
    <property type="molecule type" value="Genomic_DNA"/>
</dbReference>
<name>A0A937W4S4_UNCTE</name>
<dbReference type="GO" id="GO:0006412">
    <property type="term" value="P:translation"/>
    <property type="evidence" value="ECO:0007669"/>
    <property type="project" value="InterPro"/>
</dbReference>
<feature type="domain" description="Large ribosomal subunit protein bL25 L25" evidence="4">
    <location>
        <begin position="6"/>
        <end position="37"/>
    </location>
</feature>
<dbReference type="Proteomes" id="UP000712673">
    <property type="component" value="Unassembled WGS sequence"/>
</dbReference>
<dbReference type="GO" id="GO:0003735">
    <property type="term" value="F:structural constituent of ribosome"/>
    <property type="evidence" value="ECO:0007669"/>
    <property type="project" value="InterPro"/>
</dbReference>
<dbReference type="InterPro" id="IPR020056">
    <property type="entry name" value="Rbsml_bL25/Gln-tRNA_synth_N"/>
</dbReference>
<evidence type="ECO:0000313" key="5">
    <source>
        <dbReference type="EMBL" id="MBM3225172.1"/>
    </source>
</evidence>
<dbReference type="CDD" id="cd00495">
    <property type="entry name" value="Ribosomal_L25_TL5_CTC"/>
    <property type="match status" value="1"/>
</dbReference>
<evidence type="ECO:0000256" key="2">
    <source>
        <dbReference type="ARBA" id="ARBA00023274"/>
    </source>
</evidence>
<keyword evidence="1 5" id="KW-0689">Ribosomal protein</keyword>